<evidence type="ECO:0000313" key="2">
    <source>
        <dbReference type="Proteomes" id="UP000186922"/>
    </source>
</evidence>
<evidence type="ECO:0000313" key="1">
    <source>
        <dbReference type="EMBL" id="GAV00363.1"/>
    </source>
</evidence>
<dbReference type="AlphaFoldDB" id="A0A1D1VJT0"/>
<name>A0A1D1VJT0_RAMVA</name>
<dbReference type="OrthoDB" id="445826at2759"/>
<sequence length="103" mass="12033">MPHQTISTYCAPVWSATTDKNVSMVEVAQRSAITALSDYPTGKSTSQLFTDWGIDKVRQLWARLDAQWLFRLRKREKYHTFSDCMADLVPRRETMREYRLGSK</sequence>
<proteinExistence type="predicted"/>
<keyword evidence="2" id="KW-1185">Reference proteome</keyword>
<gene>
    <name evidence="1" type="primary">RvY_11225-1</name>
    <name evidence="1" type="synonym">RvY_11225.1</name>
    <name evidence="1" type="ORF">RvY_11225</name>
</gene>
<dbReference type="Proteomes" id="UP000186922">
    <property type="component" value="Unassembled WGS sequence"/>
</dbReference>
<reference evidence="1 2" key="1">
    <citation type="journal article" date="2016" name="Nat. Commun.">
        <title>Extremotolerant tardigrade genome and improved radiotolerance of human cultured cells by tardigrade-unique protein.</title>
        <authorList>
            <person name="Hashimoto T."/>
            <person name="Horikawa D.D."/>
            <person name="Saito Y."/>
            <person name="Kuwahara H."/>
            <person name="Kozuka-Hata H."/>
            <person name="Shin-I T."/>
            <person name="Minakuchi Y."/>
            <person name="Ohishi K."/>
            <person name="Motoyama A."/>
            <person name="Aizu T."/>
            <person name="Enomoto A."/>
            <person name="Kondo K."/>
            <person name="Tanaka S."/>
            <person name="Hara Y."/>
            <person name="Koshikawa S."/>
            <person name="Sagara H."/>
            <person name="Miura T."/>
            <person name="Yokobori S."/>
            <person name="Miyagawa K."/>
            <person name="Suzuki Y."/>
            <person name="Kubo T."/>
            <person name="Oyama M."/>
            <person name="Kohara Y."/>
            <person name="Fujiyama A."/>
            <person name="Arakawa K."/>
            <person name="Katayama T."/>
            <person name="Toyoda A."/>
            <person name="Kunieda T."/>
        </authorList>
    </citation>
    <scope>NUCLEOTIDE SEQUENCE [LARGE SCALE GENOMIC DNA]</scope>
    <source>
        <strain evidence="1 2">YOKOZUNA-1</strain>
    </source>
</reference>
<comment type="caution">
    <text evidence="1">The sequence shown here is derived from an EMBL/GenBank/DDBJ whole genome shotgun (WGS) entry which is preliminary data.</text>
</comment>
<accession>A0A1D1VJT0</accession>
<protein>
    <submittedName>
        <fullName evidence="1">Uncharacterized protein</fullName>
    </submittedName>
</protein>
<dbReference type="EMBL" id="BDGG01000006">
    <property type="protein sequence ID" value="GAV00363.1"/>
    <property type="molecule type" value="Genomic_DNA"/>
</dbReference>
<organism evidence="1 2">
    <name type="scientific">Ramazzottius varieornatus</name>
    <name type="common">Water bear</name>
    <name type="synonym">Tardigrade</name>
    <dbReference type="NCBI Taxonomy" id="947166"/>
    <lineage>
        <taxon>Eukaryota</taxon>
        <taxon>Metazoa</taxon>
        <taxon>Ecdysozoa</taxon>
        <taxon>Tardigrada</taxon>
        <taxon>Eutardigrada</taxon>
        <taxon>Parachela</taxon>
        <taxon>Hypsibioidea</taxon>
        <taxon>Ramazzottiidae</taxon>
        <taxon>Ramazzottius</taxon>
    </lineage>
</organism>